<keyword evidence="9" id="KW-1185">Reference proteome</keyword>
<accession>A0A024P2H9</accession>
<comment type="similarity">
    <text evidence="5">Belongs to the YicC/YloC family.</text>
</comment>
<dbReference type="GO" id="GO:0016787">
    <property type="term" value="F:hydrolase activity"/>
    <property type="evidence" value="ECO:0007669"/>
    <property type="project" value="UniProtKB-KW"/>
</dbReference>
<comment type="caution">
    <text evidence="8">The sequence shown here is derived from an EMBL/GenBank/DDBJ whole genome shotgun (WGS) entry which is preliminary data.</text>
</comment>
<keyword evidence="3" id="KW-0255">Endonuclease</keyword>
<evidence type="ECO:0000313" key="8">
    <source>
        <dbReference type="EMBL" id="CDQ22268.1"/>
    </source>
</evidence>
<dbReference type="NCBIfam" id="TIGR00255">
    <property type="entry name" value="YicC/YloC family endoribonuclease"/>
    <property type="match status" value="1"/>
</dbReference>
<feature type="domain" description="Endoribonuclease YicC-like C-terminal" evidence="7">
    <location>
        <begin position="175"/>
        <end position="293"/>
    </location>
</feature>
<reference evidence="8 9" key="2">
    <citation type="submission" date="2014-05" db="EMBL/GenBank/DDBJ databases">
        <title>Draft genome sequence of Halobacillus karajensis HK-03.</title>
        <authorList>
            <person name="Khelaifia S."/>
            <person name="Croce O."/>
            <person name="Lagier J.C."/>
            <person name="Raoult D."/>
        </authorList>
    </citation>
    <scope>NUCLEOTIDE SEQUENCE [LARGE SCALE GENOMIC DNA]</scope>
    <source>
        <strain evidence="8 9">HD-03</strain>
    </source>
</reference>
<evidence type="ECO:0000259" key="6">
    <source>
        <dbReference type="Pfam" id="PF03755"/>
    </source>
</evidence>
<protein>
    <recommendedName>
        <fullName evidence="10">YicC-like family, N-terminal region</fullName>
    </recommendedName>
</protein>
<feature type="domain" description="Endoribonuclease YicC-like N-terminal" evidence="6">
    <location>
        <begin position="2"/>
        <end position="155"/>
    </location>
</feature>
<dbReference type="Pfam" id="PF08340">
    <property type="entry name" value="YicC-like_C"/>
    <property type="match status" value="1"/>
</dbReference>
<comment type="cofactor">
    <cofactor evidence="1">
        <name>a divalent metal cation</name>
        <dbReference type="ChEBI" id="CHEBI:60240"/>
    </cofactor>
</comment>
<keyword evidence="2" id="KW-0540">Nuclease</keyword>
<evidence type="ECO:0000313" key="9">
    <source>
        <dbReference type="Proteomes" id="UP000028868"/>
    </source>
</evidence>
<dbReference type="InterPro" id="IPR005229">
    <property type="entry name" value="YicC/YloC-like"/>
</dbReference>
<evidence type="ECO:0000256" key="5">
    <source>
        <dbReference type="ARBA" id="ARBA00035648"/>
    </source>
</evidence>
<dbReference type="AlphaFoldDB" id="A0A024P2H9"/>
<dbReference type="PANTHER" id="PTHR30636">
    <property type="entry name" value="UPF0701 PROTEIN YICC"/>
    <property type="match status" value="1"/>
</dbReference>
<keyword evidence="4" id="KW-0378">Hydrolase</keyword>
<evidence type="ECO:0000256" key="4">
    <source>
        <dbReference type="ARBA" id="ARBA00022801"/>
    </source>
</evidence>
<evidence type="ECO:0000256" key="2">
    <source>
        <dbReference type="ARBA" id="ARBA00022722"/>
    </source>
</evidence>
<gene>
    <name evidence="8" type="ORF">BN983_00473</name>
</gene>
<dbReference type="InterPro" id="IPR013551">
    <property type="entry name" value="YicC-like_C"/>
</dbReference>
<proteinExistence type="inferred from homology"/>
<dbReference type="InterPro" id="IPR013527">
    <property type="entry name" value="YicC-like_N"/>
</dbReference>
<name>A0A024P2H9_9BACI</name>
<reference evidence="9" key="1">
    <citation type="submission" date="2014-03" db="EMBL/GenBank/DDBJ databases">
        <authorList>
            <person name="Urmite Genomes U."/>
        </authorList>
    </citation>
    <scope>NUCLEOTIDE SEQUENCE [LARGE SCALE GENOMIC DNA]</scope>
    <source>
        <strain evidence="9">HD-03</strain>
    </source>
</reference>
<organism evidence="8 9">
    <name type="scientific">Halobacillus karajensis</name>
    <dbReference type="NCBI Taxonomy" id="195088"/>
    <lineage>
        <taxon>Bacteria</taxon>
        <taxon>Bacillati</taxon>
        <taxon>Bacillota</taxon>
        <taxon>Bacilli</taxon>
        <taxon>Bacillales</taxon>
        <taxon>Bacillaceae</taxon>
        <taxon>Halobacillus</taxon>
    </lineage>
</organism>
<evidence type="ECO:0008006" key="10">
    <source>
        <dbReference type="Google" id="ProtNLM"/>
    </source>
</evidence>
<dbReference type="RefSeq" id="WP_035505459.1">
    <property type="nucleotide sequence ID" value="NZ_CCDH010000002.1"/>
</dbReference>
<dbReference type="GO" id="GO:0004521">
    <property type="term" value="F:RNA endonuclease activity"/>
    <property type="evidence" value="ECO:0007669"/>
    <property type="project" value="InterPro"/>
</dbReference>
<dbReference type="Pfam" id="PF03755">
    <property type="entry name" value="YicC-like_N"/>
    <property type="match status" value="1"/>
</dbReference>
<dbReference type="EMBL" id="CCDI010000001">
    <property type="protein sequence ID" value="CDQ22268.1"/>
    <property type="molecule type" value="Genomic_DNA"/>
</dbReference>
<evidence type="ECO:0000256" key="3">
    <source>
        <dbReference type="ARBA" id="ARBA00022759"/>
    </source>
</evidence>
<dbReference type="PANTHER" id="PTHR30636:SF3">
    <property type="entry name" value="UPF0701 PROTEIN YICC"/>
    <property type="match status" value="1"/>
</dbReference>
<evidence type="ECO:0000259" key="7">
    <source>
        <dbReference type="Pfam" id="PF08340"/>
    </source>
</evidence>
<sequence>MVKSMTGYGKQSVEVGETQIHVEIRSVNHRFLDISTKIPRTLLFLEERLKQVVKEQLSRGRIDIFVTIDGEDLFDKKIEVNWKIVDQYVNKLKDLQRRYDLTGDISIDMVSKLDDVFLEKEMENDSDALKMALLKAVKDAVTQLVHMRTNEGSGLVEDLVRRVDQVRSFLSRLHERRPVVIEEYKERIRSRIEEFTAEQIQPDEIKVLQEVALLAEKGDVTEELTRLESHLSQFEEALTLDEPIGRRLDFIVQEMHREVNTIGSKSNDGQVTEMVVNVKSEVEKMKEQVQNVE</sequence>
<evidence type="ECO:0000256" key="1">
    <source>
        <dbReference type="ARBA" id="ARBA00001968"/>
    </source>
</evidence>
<dbReference type="Proteomes" id="UP000028868">
    <property type="component" value="Unassembled WGS sequence"/>
</dbReference>